<organism evidence="13 14">
    <name type="scientific">Mordavella massiliensis</name>
    <dbReference type="NCBI Taxonomy" id="1871024"/>
    <lineage>
        <taxon>Bacteria</taxon>
        <taxon>Bacillati</taxon>
        <taxon>Bacillota</taxon>
        <taxon>Clostridia</taxon>
        <taxon>Eubacteriales</taxon>
        <taxon>Clostridiaceae</taxon>
        <taxon>Mordavella</taxon>
    </lineage>
</organism>
<keyword evidence="3" id="KW-0378">Hydrolase</keyword>
<keyword evidence="2" id="KW-0732">Signal</keyword>
<dbReference type="PANTHER" id="PTHR21581:SF6">
    <property type="entry name" value="TRAFFICKING PROTEIN PARTICLE COMPLEX SUBUNIT 12"/>
    <property type="match status" value="1"/>
</dbReference>
<evidence type="ECO:0000256" key="9">
    <source>
        <dbReference type="RuleBase" id="RU004016"/>
    </source>
</evidence>
<reference evidence="13" key="2">
    <citation type="journal article" date="2021" name="Sci. Rep.">
        <title>The distribution of antibiotic resistance genes in chicken gut microbiota commensals.</title>
        <authorList>
            <person name="Juricova H."/>
            <person name="Matiasovicova J."/>
            <person name="Kubasova T."/>
            <person name="Cejkova D."/>
            <person name="Rychlik I."/>
        </authorList>
    </citation>
    <scope>NUCLEOTIDE SEQUENCE</scope>
    <source>
        <strain evidence="13">An582</strain>
    </source>
</reference>
<dbReference type="Proteomes" id="UP000705508">
    <property type="component" value="Unassembled WGS sequence"/>
</dbReference>
<dbReference type="Gene3D" id="3.40.710.10">
    <property type="entry name" value="DD-peptidase/beta-lactamase superfamily"/>
    <property type="match status" value="1"/>
</dbReference>
<dbReference type="PANTHER" id="PTHR21581">
    <property type="entry name" value="D-ALANYL-D-ALANINE CARBOXYPEPTIDASE"/>
    <property type="match status" value="1"/>
</dbReference>
<keyword evidence="13" id="KW-0121">Carboxypeptidase</keyword>
<evidence type="ECO:0000256" key="10">
    <source>
        <dbReference type="SAM" id="MobiDB-lite"/>
    </source>
</evidence>
<evidence type="ECO:0000256" key="5">
    <source>
        <dbReference type="ARBA" id="ARBA00022984"/>
    </source>
</evidence>
<dbReference type="GO" id="GO:0009002">
    <property type="term" value="F:serine-type D-Ala-D-Ala carboxypeptidase activity"/>
    <property type="evidence" value="ECO:0007669"/>
    <property type="project" value="InterPro"/>
</dbReference>
<keyword evidence="11" id="KW-0812">Transmembrane</keyword>
<feature type="binding site" evidence="8">
    <location>
        <position position="270"/>
    </location>
    <ligand>
        <name>substrate</name>
    </ligand>
</feature>
<dbReference type="SUPFAM" id="SSF56601">
    <property type="entry name" value="beta-lactamase/transpeptidase-like"/>
    <property type="match status" value="1"/>
</dbReference>
<evidence type="ECO:0000313" key="13">
    <source>
        <dbReference type="EMBL" id="MBM6947257.1"/>
    </source>
</evidence>
<reference evidence="13" key="1">
    <citation type="submission" date="2020-08" db="EMBL/GenBank/DDBJ databases">
        <authorList>
            <person name="Cejkova D."/>
            <person name="Kubasova T."/>
            <person name="Jahodarova E."/>
            <person name="Rychlik I."/>
        </authorList>
    </citation>
    <scope>NUCLEOTIDE SEQUENCE</scope>
    <source>
        <strain evidence="13">An582</strain>
    </source>
</reference>
<dbReference type="Pfam" id="PF00768">
    <property type="entry name" value="Peptidase_S11"/>
    <property type="match status" value="1"/>
</dbReference>
<evidence type="ECO:0000256" key="8">
    <source>
        <dbReference type="PIRSR" id="PIRSR618044-2"/>
    </source>
</evidence>
<feature type="active site" description="Acyl-ester intermediate" evidence="7">
    <location>
        <position position="96"/>
    </location>
</feature>
<evidence type="ECO:0000256" key="3">
    <source>
        <dbReference type="ARBA" id="ARBA00022801"/>
    </source>
</evidence>
<dbReference type="GO" id="GO:0071555">
    <property type="term" value="P:cell wall organization"/>
    <property type="evidence" value="ECO:0007669"/>
    <property type="project" value="UniProtKB-KW"/>
</dbReference>
<feature type="transmembrane region" description="Helical" evidence="11">
    <location>
        <begin position="413"/>
        <end position="433"/>
    </location>
</feature>
<dbReference type="InterPro" id="IPR018044">
    <property type="entry name" value="Peptidase_S11"/>
</dbReference>
<evidence type="ECO:0000256" key="4">
    <source>
        <dbReference type="ARBA" id="ARBA00022960"/>
    </source>
</evidence>
<dbReference type="AlphaFoldDB" id="A0A939BEM9"/>
<keyword evidence="13" id="KW-0645">Protease</keyword>
<evidence type="ECO:0000256" key="6">
    <source>
        <dbReference type="ARBA" id="ARBA00023316"/>
    </source>
</evidence>
<protein>
    <submittedName>
        <fullName evidence="13">D-alanyl-D-alanine carboxypeptidase</fullName>
    </submittedName>
</protein>
<keyword evidence="11" id="KW-1133">Transmembrane helix</keyword>
<feature type="region of interest" description="Disordered" evidence="10">
    <location>
        <begin position="440"/>
        <end position="469"/>
    </location>
</feature>
<name>A0A939BEM9_9CLOT</name>
<dbReference type="EMBL" id="JACJKS010000001">
    <property type="protein sequence ID" value="MBM6947257.1"/>
    <property type="molecule type" value="Genomic_DNA"/>
</dbReference>
<gene>
    <name evidence="13" type="ORF">H6A20_01080</name>
</gene>
<feature type="active site" description="Proton acceptor" evidence="7">
    <location>
        <position position="99"/>
    </location>
</feature>
<feature type="active site" evidence="7">
    <location>
        <position position="154"/>
    </location>
</feature>
<comment type="similarity">
    <text evidence="1 9">Belongs to the peptidase S11 family.</text>
</comment>
<dbReference type="GO" id="GO:0008360">
    <property type="term" value="P:regulation of cell shape"/>
    <property type="evidence" value="ECO:0007669"/>
    <property type="project" value="UniProtKB-KW"/>
</dbReference>
<sequence length="469" mass="52062">MSMTMLITPCSYAVRASEPPETAAAEEGRELTEEEKAEKAYQKLMDDTYKQEVQTNKLKGWPQGPGINGEAGIVMDAETGAVLYGKNMDQREFPASITKLLTALLAFQYSEMTDEVVITADSLACLGNGYASIGMKEGNVISMEQALYAMLLASSNEVAYAVGETVAKKQGQDYQWFIDEMNRKVKELGGTNSHFINTNGVHDEEHYTCARDMALIAAELFSYPEFFTICQTAQYTIPASATTEEHVFQQKHEMLVQGYTDYYEYAVGGKTGYTTEANNTLVTLADNGNMKLVCVTLKIFPGHVYSDTKALFDYAFTNFSRVPVEETGSDEIAKIPEGASVTLPEGTAFSDLDQSLAHVSGGTDTAILTYLYEDNPVGVTEVQVRKNASFREAEAPEEEDADGEDTAAVSRPLLIAIAAVILLLALATVWCRLQRRRRRRHHHHHGHHPHHRDGEHHAHHREHHSSRRN</sequence>
<keyword evidence="5" id="KW-0573">Peptidoglycan synthesis</keyword>
<dbReference type="InterPro" id="IPR001967">
    <property type="entry name" value="Peptidase_S11_N"/>
</dbReference>
<dbReference type="InterPro" id="IPR012338">
    <property type="entry name" value="Beta-lactam/transpept-like"/>
</dbReference>
<keyword evidence="6" id="KW-0961">Cell wall biogenesis/degradation</keyword>
<keyword evidence="11" id="KW-0472">Membrane</keyword>
<dbReference type="RefSeq" id="WP_204905296.1">
    <property type="nucleotide sequence ID" value="NZ_JACJKS010000001.1"/>
</dbReference>
<dbReference type="GO" id="GO:0006508">
    <property type="term" value="P:proteolysis"/>
    <property type="evidence" value="ECO:0007669"/>
    <property type="project" value="InterPro"/>
</dbReference>
<proteinExistence type="inferred from homology"/>
<accession>A0A939BEM9</accession>
<comment type="caution">
    <text evidence="13">The sequence shown here is derived from an EMBL/GenBank/DDBJ whole genome shotgun (WGS) entry which is preliminary data.</text>
</comment>
<evidence type="ECO:0000256" key="2">
    <source>
        <dbReference type="ARBA" id="ARBA00022729"/>
    </source>
</evidence>
<feature type="domain" description="Peptidase S11 D-alanyl-D-alanine carboxypeptidase A N-terminal" evidence="12">
    <location>
        <begin position="65"/>
        <end position="298"/>
    </location>
</feature>
<dbReference type="GO" id="GO:0009252">
    <property type="term" value="P:peptidoglycan biosynthetic process"/>
    <property type="evidence" value="ECO:0007669"/>
    <property type="project" value="UniProtKB-KW"/>
</dbReference>
<evidence type="ECO:0000256" key="7">
    <source>
        <dbReference type="PIRSR" id="PIRSR618044-1"/>
    </source>
</evidence>
<keyword evidence="4" id="KW-0133">Cell shape</keyword>
<evidence type="ECO:0000256" key="1">
    <source>
        <dbReference type="ARBA" id="ARBA00007164"/>
    </source>
</evidence>
<evidence type="ECO:0000259" key="12">
    <source>
        <dbReference type="Pfam" id="PF00768"/>
    </source>
</evidence>
<evidence type="ECO:0000313" key="14">
    <source>
        <dbReference type="Proteomes" id="UP000705508"/>
    </source>
</evidence>
<evidence type="ECO:0000256" key="11">
    <source>
        <dbReference type="SAM" id="Phobius"/>
    </source>
</evidence>
<dbReference type="PRINTS" id="PR00725">
    <property type="entry name" value="DADACBPTASE1"/>
</dbReference>